<organism evidence="5 6">
    <name type="scientific">Ambrosia artemisiifolia</name>
    <name type="common">Common ragweed</name>
    <dbReference type="NCBI Taxonomy" id="4212"/>
    <lineage>
        <taxon>Eukaryota</taxon>
        <taxon>Viridiplantae</taxon>
        <taxon>Streptophyta</taxon>
        <taxon>Embryophyta</taxon>
        <taxon>Tracheophyta</taxon>
        <taxon>Spermatophyta</taxon>
        <taxon>Magnoliopsida</taxon>
        <taxon>eudicotyledons</taxon>
        <taxon>Gunneridae</taxon>
        <taxon>Pentapetalae</taxon>
        <taxon>asterids</taxon>
        <taxon>campanulids</taxon>
        <taxon>Asterales</taxon>
        <taxon>Asteraceae</taxon>
        <taxon>Asteroideae</taxon>
        <taxon>Heliantheae alliance</taxon>
        <taxon>Heliantheae</taxon>
        <taxon>Ambrosia</taxon>
    </lineage>
</organism>
<dbReference type="PANTHER" id="PTHR46031:SF37">
    <property type="entry name" value="DRBM DOMAIN-CONTAINING PROTEIN"/>
    <property type="match status" value="1"/>
</dbReference>
<dbReference type="Pfam" id="PF00035">
    <property type="entry name" value="dsrm"/>
    <property type="match status" value="2"/>
</dbReference>
<sequence length="449" mass="48314">METLSPAQPLPQTHQTDAVLSSPESQPPPDNSSGQKPPVVYKCLLNQHAQKLKKPLPVYQTRNEGSDHLPRFRSTVWVDGVSYTSSSTFHQRKMSEMDASRVAYIAVTQQTKTDALQFIKQDKIFCKAIMAEFAAKKNIGKPVYETTKLEAPVPEFRSYLHFNGATYSGDSGKSKKEAEQLVARSVIVQHLESESGTDMADLVYCKLRQYFETHKVQENNSLQSDSNVSGAQAGVGNNFALTESGTNAVAKSSAVPESSLAQGTMDPATVPTSGAQLLVEPITPAAPIVIQPPAEQVSTELINQTVSLVTEPSTPHVSTEPIHTDVPVVTQQPSPQVSVEPIKPVAAESLVLTPTPSTVVNNSCAPVESTTMVEMPATTDISPQPKAEASPAQALEYIPLVDQASDKKRSRTSKKNARKKMRANAQKPVIPATGQVLPFSSSVNSSSSV</sequence>
<keyword evidence="2" id="KW-0694">RNA-binding</keyword>
<keyword evidence="6" id="KW-1185">Reference proteome</keyword>
<name>A0AAD5CVG7_AMBAR</name>
<reference evidence="5" key="1">
    <citation type="submission" date="2022-06" db="EMBL/GenBank/DDBJ databases">
        <title>Uncovering the hologenomic basis of an extraordinary plant invasion.</title>
        <authorList>
            <person name="Bieker V.C."/>
            <person name="Martin M.D."/>
            <person name="Gilbert T."/>
            <person name="Hodgins K."/>
            <person name="Battlay P."/>
            <person name="Petersen B."/>
            <person name="Wilson J."/>
        </authorList>
    </citation>
    <scope>NUCLEOTIDE SEQUENCE</scope>
    <source>
        <strain evidence="5">AA19_3_7</strain>
        <tissue evidence="5">Leaf</tissue>
    </source>
</reference>
<dbReference type="AlphaFoldDB" id="A0AAD5CVG7"/>
<feature type="region of interest" description="Disordered" evidence="3">
    <location>
        <begin position="400"/>
        <end position="449"/>
    </location>
</feature>
<comment type="caution">
    <text evidence="5">The sequence shown here is derived from an EMBL/GenBank/DDBJ whole genome shotgun (WGS) entry which is preliminary data.</text>
</comment>
<dbReference type="SMART" id="SM00358">
    <property type="entry name" value="DSRM"/>
    <property type="match status" value="2"/>
</dbReference>
<accession>A0AAD5CVG7</accession>
<dbReference type="SUPFAM" id="SSF54768">
    <property type="entry name" value="dsRNA-binding domain-like"/>
    <property type="match status" value="2"/>
</dbReference>
<feature type="domain" description="DRBM" evidence="4">
    <location>
        <begin position="126"/>
        <end position="191"/>
    </location>
</feature>
<evidence type="ECO:0000256" key="1">
    <source>
        <dbReference type="ARBA" id="ARBA00022737"/>
    </source>
</evidence>
<gene>
    <name evidence="5" type="ORF">M8C21_009949</name>
</gene>
<dbReference type="PANTHER" id="PTHR46031">
    <property type="match status" value="1"/>
</dbReference>
<evidence type="ECO:0000256" key="2">
    <source>
        <dbReference type="ARBA" id="ARBA00022884"/>
    </source>
</evidence>
<feature type="compositionally biased region" description="Basic residues" evidence="3">
    <location>
        <begin position="408"/>
        <end position="422"/>
    </location>
</feature>
<feature type="region of interest" description="Disordered" evidence="3">
    <location>
        <begin position="1"/>
        <end position="38"/>
    </location>
</feature>
<keyword evidence="1" id="KW-0677">Repeat</keyword>
<evidence type="ECO:0000256" key="3">
    <source>
        <dbReference type="SAM" id="MobiDB-lite"/>
    </source>
</evidence>
<evidence type="ECO:0000259" key="4">
    <source>
        <dbReference type="SMART" id="SM00358"/>
    </source>
</evidence>
<dbReference type="EMBL" id="JAMZMK010006417">
    <property type="protein sequence ID" value="KAI7749043.1"/>
    <property type="molecule type" value="Genomic_DNA"/>
</dbReference>
<proteinExistence type="predicted"/>
<feature type="compositionally biased region" description="Low complexity" evidence="3">
    <location>
        <begin position="440"/>
        <end position="449"/>
    </location>
</feature>
<dbReference type="Gene3D" id="3.30.160.20">
    <property type="match status" value="2"/>
</dbReference>
<evidence type="ECO:0000313" key="6">
    <source>
        <dbReference type="Proteomes" id="UP001206925"/>
    </source>
</evidence>
<dbReference type="Proteomes" id="UP001206925">
    <property type="component" value="Unassembled WGS sequence"/>
</dbReference>
<protein>
    <recommendedName>
        <fullName evidence="4">DRBM domain-containing protein</fullName>
    </recommendedName>
</protein>
<feature type="domain" description="DRBM" evidence="4">
    <location>
        <begin position="41"/>
        <end position="108"/>
    </location>
</feature>
<feature type="compositionally biased region" description="Polar residues" evidence="3">
    <location>
        <begin position="10"/>
        <end position="24"/>
    </location>
</feature>
<dbReference type="InterPro" id="IPR014720">
    <property type="entry name" value="dsRBD_dom"/>
</dbReference>
<dbReference type="CDD" id="cd00048">
    <property type="entry name" value="DSRM_SF"/>
    <property type="match status" value="1"/>
</dbReference>
<evidence type="ECO:0000313" key="5">
    <source>
        <dbReference type="EMBL" id="KAI7749043.1"/>
    </source>
</evidence>
<dbReference type="GO" id="GO:0003723">
    <property type="term" value="F:RNA binding"/>
    <property type="evidence" value="ECO:0007669"/>
    <property type="project" value="UniProtKB-KW"/>
</dbReference>